<reference evidence="1" key="1">
    <citation type="submission" date="2018-04" db="EMBL/GenBank/DDBJ databases">
        <title>Transcriptome assembly of Sipha flava.</title>
        <authorList>
            <person name="Scully E.D."/>
            <person name="Geib S.M."/>
            <person name="Palmer N.A."/>
            <person name="Koch K."/>
            <person name="Bradshaw J."/>
            <person name="Heng-Moss T."/>
            <person name="Sarath G."/>
        </authorList>
    </citation>
    <scope>NUCLEOTIDE SEQUENCE</scope>
</reference>
<dbReference type="EMBL" id="GGMS01006438">
    <property type="protein sequence ID" value="MBY75641.1"/>
    <property type="molecule type" value="Transcribed_RNA"/>
</dbReference>
<sequence length="102" mass="11913">MQSFSRSCLNTRLTQLLNDVGLLKPIACASKYTCIRIHLNVEKKKKKKKKIKNLHRPSRVSGYNSRHLYRTILVPRRICTIVRAIHDFIVLVVFLSGRRLLK</sequence>
<gene>
    <name evidence="1" type="ORF">g.161944</name>
</gene>
<evidence type="ECO:0000313" key="1">
    <source>
        <dbReference type="EMBL" id="MBY75641.1"/>
    </source>
</evidence>
<organism evidence="1">
    <name type="scientific">Sipha flava</name>
    <name type="common">yellow sugarcane aphid</name>
    <dbReference type="NCBI Taxonomy" id="143950"/>
    <lineage>
        <taxon>Eukaryota</taxon>
        <taxon>Metazoa</taxon>
        <taxon>Ecdysozoa</taxon>
        <taxon>Arthropoda</taxon>
        <taxon>Hexapoda</taxon>
        <taxon>Insecta</taxon>
        <taxon>Pterygota</taxon>
        <taxon>Neoptera</taxon>
        <taxon>Paraneoptera</taxon>
        <taxon>Hemiptera</taxon>
        <taxon>Sternorrhyncha</taxon>
        <taxon>Aphidomorpha</taxon>
        <taxon>Aphidoidea</taxon>
        <taxon>Aphididae</taxon>
        <taxon>Sipha</taxon>
    </lineage>
</organism>
<protein>
    <submittedName>
        <fullName evidence="1">Uncharacterized protein</fullName>
    </submittedName>
</protein>
<accession>A0A2S2QD87</accession>
<name>A0A2S2QD87_9HEMI</name>
<dbReference type="AlphaFoldDB" id="A0A2S2QD87"/>
<proteinExistence type="predicted"/>